<sequence>MRFGKENTAIMCDIEQISHSFHVTPKHRDFLRFLWFEDSDISKRVMEYRMNVHLFSNGPSPAVVTFGLRKTAADGEEEFGEEAKKFVCRNFYVDDGLASTATPQQAITLVTNTQAMLAKSSAADELNQAVDAIIRAVRKGAFGAELTNKDLTGQKEGGKYQNTARMRALKGSQLYALDPNIDANGIVRVGGRLRRAELEYGEKYPEILPKDHPESVLVIRHYHKEVHHQGRQITSGKIRQADNWLIGGHRMVTKELASCVPCKKLRGPHVIQKMADLPQDRTESKRWGLVFTCLNGRAIHIDVQESMDAGSFICALRRFFAIRGPTAVLRCDTGTNLVGGHIELAEALKEMDETMIERFVTQHGCEWKFNPPRTSRFGGVWERQIGTIRRVLDAMLAELGPRQLMHEILSTFMAEVTAIVNARPIATLPSDINDPQPLSPATLLTMKIRPPGPPKSNFLSPDLYPNRRCMEGPVPGRSVLEITSRTSSQEVCGTTPEETWPEETSSS</sequence>
<dbReference type="PANTHER" id="PTHR47331:SF6">
    <property type="entry name" value="DOUBLECORTIN DOMAIN-CONTAINING PROTEIN"/>
    <property type="match status" value="1"/>
</dbReference>
<proteinExistence type="predicted"/>
<feature type="compositionally biased region" description="Low complexity" evidence="1">
    <location>
        <begin position="494"/>
        <end position="507"/>
    </location>
</feature>
<dbReference type="OrthoDB" id="10068969at2759"/>
<feature type="compositionally biased region" description="Polar residues" evidence="1">
    <location>
        <begin position="481"/>
        <end position="492"/>
    </location>
</feature>
<dbReference type="PROSITE" id="PS50994">
    <property type="entry name" value="INTEGRASE"/>
    <property type="match status" value="1"/>
</dbReference>
<accession>A0A2B4R9R4</accession>
<name>A0A2B4R9R4_STYPI</name>
<dbReference type="STRING" id="50429.A0A2B4R9R4"/>
<feature type="region of interest" description="Disordered" evidence="1">
    <location>
        <begin position="474"/>
        <end position="507"/>
    </location>
</feature>
<dbReference type="InterPro" id="IPR001584">
    <property type="entry name" value="Integrase_cat-core"/>
</dbReference>
<evidence type="ECO:0000256" key="1">
    <source>
        <dbReference type="SAM" id="MobiDB-lite"/>
    </source>
</evidence>
<dbReference type="SUPFAM" id="SSF53098">
    <property type="entry name" value="Ribonuclease H-like"/>
    <property type="match status" value="1"/>
</dbReference>
<dbReference type="PANTHER" id="PTHR47331">
    <property type="entry name" value="PHD-TYPE DOMAIN-CONTAINING PROTEIN"/>
    <property type="match status" value="1"/>
</dbReference>
<gene>
    <name evidence="3" type="ORF">AWC38_SpisGene22835</name>
</gene>
<organism evidence="3 4">
    <name type="scientific">Stylophora pistillata</name>
    <name type="common">Smooth cauliflower coral</name>
    <dbReference type="NCBI Taxonomy" id="50429"/>
    <lineage>
        <taxon>Eukaryota</taxon>
        <taxon>Metazoa</taxon>
        <taxon>Cnidaria</taxon>
        <taxon>Anthozoa</taxon>
        <taxon>Hexacorallia</taxon>
        <taxon>Scleractinia</taxon>
        <taxon>Astrocoeniina</taxon>
        <taxon>Pocilloporidae</taxon>
        <taxon>Stylophora</taxon>
    </lineage>
</organism>
<comment type="caution">
    <text evidence="3">The sequence shown here is derived from an EMBL/GenBank/DDBJ whole genome shotgun (WGS) entry which is preliminary data.</text>
</comment>
<dbReference type="GO" id="GO:0003676">
    <property type="term" value="F:nucleic acid binding"/>
    <property type="evidence" value="ECO:0007669"/>
    <property type="project" value="InterPro"/>
</dbReference>
<evidence type="ECO:0000259" key="2">
    <source>
        <dbReference type="PROSITE" id="PS50994"/>
    </source>
</evidence>
<dbReference type="InterPro" id="IPR012337">
    <property type="entry name" value="RNaseH-like_sf"/>
</dbReference>
<dbReference type="InterPro" id="IPR036397">
    <property type="entry name" value="RNaseH_sf"/>
</dbReference>
<evidence type="ECO:0000313" key="4">
    <source>
        <dbReference type="Proteomes" id="UP000225706"/>
    </source>
</evidence>
<reference evidence="4" key="1">
    <citation type="journal article" date="2017" name="bioRxiv">
        <title>Comparative analysis of the genomes of Stylophora pistillata and Acropora digitifera provides evidence for extensive differences between species of corals.</title>
        <authorList>
            <person name="Voolstra C.R."/>
            <person name="Li Y."/>
            <person name="Liew Y.J."/>
            <person name="Baumgarten S."/>
            <person name="Zoccola D."/>
            <person name="Flot J.-F."/>
            <person name="Tambutte S."/>
            <person name="Allemand D."/>
            <person name="Aranda M."/>
        </authorList>
    </citation>
    <scope>NUCLEOTIDE SEQUENCE [LARGE SCALE GENOMIC DNA]</scope>
</reference>
<keyword evidence="4" id="KW-1185">Reference proteome</keyword>
<protein>
    <recommendedName>
        <fullName evidence="2">Integrase catalytic domain-containing protein</fullName>
    </recommendedName>
</protein>
<dbReference type="EMBL" id="LSMT01001069">
    <property type="protein sequence ID" value="PFX13107.1"/>
    <property type="molecule type" value="Genomic_DNA"/>
</dbReference>
<dbReference type="AlphaFoldDB" id="A0A2B4R9R4"/>
<feature type="domain" description="Integrase catalytic" evidence="2">
    <location>
        <begin position="264"/>
        <end position="448"/>
    </location>
</feature>
<dbReference type="Gene3D" id="3.30.420.10">
    <property type="entry name" value="Ribonuclease H-like superfamily/Ribonuclease H"/>
    <property type="match status" value="1"/>
</dbReference>
<dbReference type="GO" id="GO:0015074">
    <property type="term" value="P:DNA integration"/>
    <property type="evidence" value="ECO:0007669"/>
    <property type="project" value="InterPro"/>
</dbReference>
<evidence type="ECO:0000313" key="3">
    <source>
        <dbReference type="EMBL" id="PFX13107.1"/>
    </source>
</evidence>
<dbReference type="Proteomes" id="UP000225706">
    <property type="component" value="Unassembled WGS sequence"/>
</dbReference>